<proteinExistence type="predicted"/>
<dbReference type="EMBL" id="MU273479">
    <property type="protein sequence ID" value="KAI0035778.1"/>
    <property type="molecule type" value="Genomic_DNA"/>
</dbReference>
<reference evidence="1" key="1">
    <citation type="submission" date="2021-02" db="EMBL/GenBank/DDBJ databases">
        <authorList>
            <consortium name="DOE Joint Genome Institute"/>
            <person name="Ahrendt S."/>
            <person name="Looney B.P."/>
            <person name="Miyauchi S."/>
            <person name="Morin E."/>
            <person name="Drula E."/>
            <person name="Courty P.E."/>
            <person name="Chicoki N."/>
            <person name="Fauchery L."/>
            <person name="Kohler A."/>
            <person name="Kuo A."/>
            <person name="Labutti K."/>
            <person name="Pangilinan J."/>
            <person name="Lipzen A."/>
            <person name="Riley R."/>
            <person name="Andreopoulos W."/>
            <person name="He G."/>
            <person name="Johnson J."/>
            <person name="Barry K.W."/>
            <person name="Grigoriev I.V."/>
            <person name="Nagy L."/>
            <person name="Hibbett D."/>
            <person name="Henrissat B."/>
            <person name="Matheny P.B."/>
            <person name="Labbe J."/>
            <person name="Martin F."/>
        </authorList>
    </citation>
    <scope>NUCLEOTIDE SEQUENCE</scope>
    <source>
        <strain evidence="1">EC-137</strain>
    </source>
</reference>
<gene>
    <name evidence="1" type="ORF">K488DRAFT_82671</name>
</gene>
<accession>A0ACB8QVR4</accession>
<evidence type="ECO:0000313" key="2">
    <source>
        <dbReference type="Proteomes" id="UP000814128"/>
    </source>
</evidence>
<protein>
    <submittedName>
        <fullName evidence="1">Uncharacterized protein</fullName>
    </submittedName>
</protein>
<keyword evidence="2" id="KW-1185">Reference proteome</keyword>
<dbReference type="Proteomes" id="UP000814128">
    <property type="component" value="Unassembled WGS sequence"/>
</dbReference>
<reference evidence="1" key="2">
    <citation type="journal article" date="2022" name="New Phytol.">
        <title>Evolutionary transition to the ectomycorrhizal habit in the genomes of a hyperdiverse lineage of mushroom-forming fungi.</title>
        <authorList>
            <person name="Looney B."/>
            <person name="Miyauchi S."/>
            <person name="Morin E."/>
            <person name="Drula E."/>
            <person name="Courty P.E."/>
            <person name="Kohler A."/>
            <person name="Kuo A."/>
            <person name="LaButti K."/>
            <person name="Pangilinan J."/>
            <person name="Lipzen A."/>
            <person name="Riley R."/>
            <person name="Andreopoulos W."/>
            <person name="He G."/>
            <person name="Johnson J."/>
            <person name="Nolan M."/>
            <person name="Tritt A."/>
            <person name="Barry K.W."/>
            <person name="Grigoriev I.V."/>
            <person name="Nagy L.G."/>
            <person name="Hibbett D."/>
            <person name="Henrissat B."/>
            <person name="Matheny P.B."/>
            <person name="Labbe J."/>
            <person name="Martin F.M."/>
        </authorList>
    </citation>
    <scope>NUCLEOTIDE SEQUENCE</scope>
    <source>
        <strain evidence="1">EC-137</strain>
    </source>
</reference>
<evidence type="ECO:0000313" key="1">
    <source>
        <dbReference type="EMBL" id="KAI0035778.1"/>
    </source>
</evidence>
<comment type="caution">
    <text evidence="1">The sequence shown here is derived from an EMBL/GenBank/DDBJ whole genome shotgun (WGS) entry which is preliminary data.</text>
</comment>
<organism evidence="1 2">
    <name type="scientific">Vararia minispora EC-137</name>
    <dbReference type="NCBI Taxonomy" id="1314806"/>
    <lineage>
        <taxon>Eukaryota</taxon>
        <taxon>Fungi</taxon>
        <taxon>Dikarya</taxon>
        <taxon>Basidiomycota</taxon>
        <taxon>Agaricomycotina</taxon>
        <taxon>Agaricomycetes</taxon>
        <taxon>Russulales</taxon>
        <taxon>Lachnocladiaceae</taxon>
        <taxon>Vararia</taxon>
    </lineage>
</organism>
<sequence>MSRPTDSTTLSPDNTSTTPSTSEISAENSITLPLTVIRPPPPAILSDSKPRLVNQETIRRIKARHDSMHPDPTSPDSTCPVSHAPFHSELTPWALHLFRAPTRHAGATVWHLKCRPIAPVEPGQHIPVLISARPVATVMYFTDITIVDALVVSAKINIPNLYANDKANPAYPRDGDHLLFPNETIRRPWRIAVCQLIAWRLTNLPMTLFQSPPSPPLPKNICPALERIFSTRAPFTPLNDDQCLETDDEHQFEYLAELVARDKEPDSLYMYTQTPYFDPPVYPTHRF</sequence>
<name>A0ACB8QVR4_9AGAM</name>